<proteinExistence type="predicted"/>
<gene>
    <name evidence="1" type="ORF">KDAU_33320</name>
</gene>
<organism evidence="1 2">
    <name type="scientific">Dictyobacter aurantiacus</name>
    <dbReference type="NCBI Taxonomy" id="1936993"/>
    <lineage>
        <taxon>Bacteria</taxon>
        <taxon>Bacillati</taxon>
        <taxon>Chloroflexota</taxon>
        <taxon>Ktedonobacteria</taxon>
        <taxon>Ktedonobacterales</taxon>
        <taxon>Dictyobacteraceae</taxon>
        <taxon>Dictyobacter</taxon>
    </lineage>
</organism>
<dbReference type="Proteomes" id="UP000287224">
    <property type="component" value="Unassembled WGS sequence"/>
</dbReference>
<evidence type="ECO:0000313" key="1">
    <source>
        <dbReference type="EMBL" id="GCE06003.1"/>
    </source>
</evidence>
<sequence length="63" mass="7349">MNWPLPVKQGSEKDFWQGRGEANVDPYTYANSLSRFRCCPWLPQIMVSEGNIRFNNMLVISKQ</sequence>
<comment type="caution">
    <text evidence="1">The sequence shown here is derived from an EMBL/GenBank/DDBJ whole genome shotgun (WGS) entry which is preliminary data.</text>
</comment>
<keyword evidence="2" id="KW-1185">Reference proteome</keyword>
<protein>
    <submittedName>
        <fullName evidence="1">Uncharacterized protein</fullName>
    </submittedName>
</protein>
<evidence type="ECO:0000313" key="2">
    <source>
        <dbReference type="Proteomes" id="UP000287224"/>
    </source>
</evidence>
<dbReference type="AlphaFoldDB" id="A0A401ZGT0"/>
<name>A0A401ZGT0_9CHLR</name>
<accession>A0A401ZGT0</accession>
<reference evidence="2" key="1">
    <citation type="submission" date="2018-12" db="EMBL/GenBank/DDBJ databases">
        <title>Tengunoibacter tsumagoiensis gen. nov., sp. nov., Dictyobacter kobayashii sp. nov., D. alpinus sp. nov., and D. joshuensis sp. nov. and description of Dictyobacteraceae fam. nov. within the order Ktedonobacterales isolated from Tengu-no-mugimeshi.</title>
        <authorList>
            <person name="Wang C.M."/>
            <person name="Zheng Y."/>
            <person name="Sakai Y."/>
            <person name="Toyoda A."/>
            <person name="Minakuchi Y."/>
            <person name="Abe K."/>
            <person name="Yokota A."/>
            <person name="Yabe S."/>
        </authorList>
    </citation>
    <scope>NUCLEOTIDE SEQUENCE [LARGE SCALE GENOMIC DNA]</scope>
    <source>
        <strain evidence="2">S-27</strain>
    </source>
</reference>
<dbReference type="EMBL" id="BIFQ01000001">
    <property type="protein sequence ID" value="GCE06003.1"/>
    <property type="molecule type" value="Genomic_DNA"/>
</dbReference>